<dbReference type="SMART" id="SM00360">
    <property type="entry name" value="RRM"/>
    <property type="match status" value="1"/>
</dbReference>
<dbReference type="GO" id="GO:0045727">
    <property type="term" value="P:positive regulation of translation"/>
    <property type="evidence" value="ECO:0007669"/>
    <property type="project" value="TreeGrafter"/>
</dbReference>
<feature type="compositionally biased region" description="Gly residues" evidence="6">
    <location>
        <begin position="531"/>
        <end position="549"/>
    </location>
</feature>
<feature type="compositionally biased region" description="Low complexity" evidence="6">
    <location>
        <begin position="411"/>
        <end position="433"/>
    </location>
</feature>
<dbReference type="EMBL" id="GL629729">
    <property type="protein sequence ID" value="EFX06355.1"/>
    <property type="molecule type" value="Genomic_DNA"/>
</dbReference>
<feature type="region of interest" description="Disordered" evidence="6">
    <location>
        <begin position="371"/>
        <end position="566"/>
    </location>
</feature>
<feature type="compositionally biased region" description="Low complexity" evidence="6">
    <location>
        <begin position="664"/>
        <end position="680"/>
    </location>
</feature>
<comment type="similarity">
    <text evidence="2">Belongs to the RENT3 family.</text>
</comment>
<dbReference type="PROSITE" id="PS50102">
    <property type="entry name" value="RRM"/>
    <property type="match status" value="1"/>
</dbReference>
<dbReference type="SUPFAM" id="SSF54928">
    <property type="entry name" value="RNA-binding domain, RBD"/>
    <property type="match status" value="2"/>
</dbReference>
<dbReference type="GeneID" id="25980135"/>
<evidence type="ECO:0000256" key="3">
    <source>
        <dbReference type="ARBA" id="ARBA00023161"/>
    </source>
</evidence>
<feature type="compositionally biased region" description="Polar residues" evidence="6">
    <location>
        <begin position="752"/>
        <end position="762"/>
    </location>
</feature>
<reference evidence="8 9" key="1">
    <citation type="journal article" date="2011" name="Proc. Natl. Acad. Sci. U.S.A.">
        <title>Genome and transcriptome analyses of the mountain pine beetle-fungal symbiont Grosmannia clavigera, a lodgepole pine pathogen.</title>
        <authorList>
            <person name="DiGuistini S."/>
            <person name="Wang Y."/>
            <person name="Liao N.Y."/>
            <person name="Taylor G."/>
            <person name="Tanguay P."/>
            <person name="Feau N."/>
            <person name="Henrissat B."/>
            <person name="Chan S.K."/>
            <person name="Hesse-Orce U."/>
            <person name="Alamouti S.M."/>
            <person name="Tsui C.K.M."/>
            <person name="Docking R.T."/>
            <person name="Levasseur A."/>
            <person name="Haridas S."/>
            <person name="Robertson G."/>
            <person name="Birol I."/>
            <person name="Holt R.A."/>
            <person name="Marra M.A."/>
            <person name="Hamelin R.C."/>
            <person name="Hirst M."/>
            <person name="Jones S.J.M."/>
            <person name="Bohlmann J."/>
            <person name="Breuil C."/>
        </authorList>
    </citation>
    <scope>NUCLEOTIDE SEQUENCE [LARGE SCALE GENOMIC DNA]</scope>
    <source>
        <strain evidence="9">kw1407 / UAMH 11150</strain>
    </source>
</reference>
<evidence type="ECO:0000313" key="9">
    <source>
        <dbReference type="Proteomes" id="UP000007796"/>
    </source>
</evidence>
<feature type="compositionally biased region" description="Low complexity" evidence="6">
    <location>
        <begin position="550"/>
        <end position="566"/>
    </location>
</feature>
<evidence type="ECO:0000259" key="7">
    <source>
        <dbReference type="PROSITE" id="PS50102"/>
    </source>
</evidence>
<dbReference type="STRING" id="655863.F0X6S9"/>
<protein>
    <submittedName>
        <fullName evidence="8">Nonsense-mediated mRNA decay protein</fullName>
    </submittedName>
</protein>
<dbReference type="PANTHER" id="PTHR13112:SF0">
    <property type="entry name" value="FI21285P1"/>
    <property type="match status" value="1"/>
</dbReference>
<feature type="region of interest" description="Disordered" evidence="6">
    <location>
        <begin position="664"/>
        <end position="766"/>
    </location>
</feature>
<feature type="domain" description="RRM" evidence="7">
    <location>
        <begin position="564"/>
        <end position="630"/>
    </location>
</feature>
<dbReference type="InterPro" id="IPR005120">
    <property type="entry name" value="UPF3_dom"/>
</dbReference>
<dbReference type="Gene3D" id="3.30.70.330">
    <property type="match status" value="2"/>
</dbReference>
<evidence type="ECO:0000256" key="1">
    <source>
        <dbReference type="ARBA" id="ARBA00004123"/>
    </source>
</evidence>
<dbReference type="CDD" id="cd00590">
    <property type="entry name" value="RRM_SF"/>
    <property type="match status" value="1"/>
</dbReference>
<accession>F0X6S9</accession>
<feature type="compositionally biased region" description="Basic and acidic residues" evidence="6">
    <location>
        <begin position="232"/>
        <end position="245"/>
    </location>
</feature>
<dbReference type="GO" id="GO:0005737">
    <property type="term" value="C:cytoplasm"/>
    <property type="evidence" value="ECO:0007669"/>
    <property type="project" value="TreeGrafter"/>
</dbReference>
<dbReference type="Pfam" id="PF03467">
    <property type="entry name" value="Smg4_UPF3"/>
    <property type="match status" value="1"/>
</dbReference>
<keyword evidence="5" id="KW-0694">RNA-binding</keyword>
<feature type="region of interest" description="Disordered" evidence="6">
    <location>
        <begin position="186"/>
        <end position="296"/>
    </location>
</feature>
<dbReference type="GO" id="GO:0005730">
    <property type="term" value="C:nucleolus"/>
    <property type="evidence" value="ECO:0007669"/>
    <property type="project" value="TreeGrafter"/>
</dbReference>
<evidence type="ECO:0000256" key="5">
    <source>
        <dbReference type="PROSITE-ProRule" id="PRU00176"/>
    </source>
</evidence>
<comment type="subcellular location">
    <subcellularLocation>
        <location evidence="1">Nucleus</location>
    </subcellularLocation>
</comment>
<dbReference type="eggNOG" id="KOG1295">
    <property type="taxonomic scope" value="Eukaryota"/>
</dbReference>
<evidence type="ECO:0000256" key="2">
    <source>
        <dbReference type="ARBA" id="ARBA00005991"/>
    </source>
</evidence>
<dbReference type="Proteomes" id="UP000007796">
    <property type="component" value="Unassembled WGS sequence"/>
</dbReference>
<dbReference type="PANTHER" id="PTHR13112">
    <property type="entry name" value="UPF3 REGULATOR OF NONSENSE TRANSCRIPTS-LIKE PROTEIN"/>
    <property type="match status" value="1"/>
</dbReference>
<feature type="compositionally biased region" description="Basic and acidic residues" evidence="6">
    <location>
        <begin position="275"/>
        <end position="289"/>
    </location>
</feature>
<keyword evidence="4" id="KW-0539">Nucleus</keyword>
<feature type="compositionally biased region" description="Basic and acidic residues" evidence="6">
    <location>
        <begin position="742"/>
        <end position="751"/>
    </location>
</feature>
<dbReference type="InParanoid" id="F0X6S9"/>
<dbReference type="InterPro" id="IPR012677">
    <property type="entry name" value="Nucleotide-bd_a/b_plait_sf"/>
</dbReference>
<evidence type="ECO:0000313" key="8">
    <source>
        <dbReference type="EMBL" id="EFX06355.1"/>
    </source>
</evidence>
<proteinExistence type="inferred from homology"/>
<evidence type="ECO:0000256" key="4">
    <source>
        <dbReference type="ARBA" id="ARBA00023242"/>
    </source>
</evidence>
<keyword evidence="9" id="KW-1185">Reference proteome</keyword>
<dbReference type="Pfam" id="PF00076">
    <property type="entry name" value="RRM_1"/>
    <property type="match status" value="1"/>
</dbReference>
<gene>
    <name evidence="8" type="ORF">CMQ_6676</name>
</gene>
<dbReference type="OrthoDB" id="18087at2759"/>
<dbReference type="InterPro" id="IPR035979">
    <property type="entry name" value="RBD_domain_sf"/>
</dbReference>
<feature type="compositionally biased region" description="Low complexity" evidence="6">
    <location>
        <begin position="188"/>
        <end position="206"/>
    </location>
</feature>
<feature type="compositionally biased region" description="Low complexity" evidence="6">
    <location>
        <begin position="492"/>
        <end position="512"/>
    </location>
</feature>
<dbReference type="GO" id="GO:0003729">
    <property type="term" value="F:mRNA binding"/>
    <property type="evidence" value="ECO:0007669"/>
    <property type="project" value="TreeGrafter"/>
</dbReference>
<dbReference type="AlphaFoldDB" id="F0X6S9"/>
<evidence type="ECO:0000256" key="6">
    <source>
        <dbReference type="SAM" id="MobiDB-lite"/>
    </source>
</evidence>
<dbReference type="InterPro" id="IPR039722">
    <property type="entry name" value="Upf3"/>
</dbReference>
<dbReference type="CDD" id="cd12455">
    <property type="entry name" value="RRM_like_Smg4_UPF3"/>
    <property type="match status" value="1"/>
</dbReference>
<organism evidence="9">
    <name type="scientific">Grosmannia clavigera (strain kw1407 / UAMH 11150)</name>
    <name type="common">Blue stain fungus</name>
    <name type="synonym">Graphiocladiella clavigera</name>
    <dbReference type="NCBI Taxonomy" id="655863"/>
    <lineage>
        <taxon>Eukaryota</taxon>
        <taxon>Fungi</taxon>
        <taxon>Dikarya</taxon>
        <taxon>Ascomycota</taxon>
        <taxon>Pezizomycotina</taxon>
        <taxon>Sordariomycetes</taxon>
        <taxon>Sordariomycetidae</taxon>
        <taxon>Ophiostomatales</taxon>
        <taxon>Ophiostomataceae</taxon>
        <taxon>Leptographium</taxon>
    </lineage>
</organism>
<dbReference type="RefSeq" id="XP_014175837.1">
    <property type="nucleotide sequence ID" value="XM_014320362.1"/>
</dbReference>
<name>F0X6S9_GROCL</name>
<dbReference type="GO" id="GO:0000184">
    <property type="term" value="P:nuclear-transcribed mRNA catabolic process, nonsense-mediated decay"/>
    <property type="evidence" value="ECO:0007669"/>
    <property type="project" value="UniProtKB-KW"/>
</dbReference>
<dbReference type="InterPro" id="IPR000504">
    <property type="entry name" value="RRM_dom"/>
</dbReference>
<keyword evidence="3" id="KW-0866">Nonsense-mediated mRNA decay</keyword>
<dbReference type="HOGENOM" id="CLU_018549_0_0_1"/>
<sequence>MAAPQAVLSRKFNGVLPVPASATAVSTVPRAAAADATKPVKAKTAVEGDKFVIRRLPPGLTEDEFFTILGDEWKQGRGRVGWLSFHAGKISKDPSKPSRPAFAVLHVLRNEDLGLLSDVVRSASWVDAKESWTSPVLVGPPVAEFSLYKKVPSGKRRTDSRQGTIDQDAEFMAFLEALANPTSAKESAAAAANGTDGGQTATATNGAAGGALGEDDAAKTKTKVTSTPLIDFLREKKANKSKETANGKSGKQGRDKGRGSGTLDEPASSKKRAKGDKVDKADRDKERSGSGRSKASVKILTKKAIAEAAEAANNLAAAAAASAAGGVSASASGTGKEEMPKSRRAGILAAARILQRDLGLSPGLAHRKARAAAAQAAQTVGQADSDAPKVNGKTREKDSSSAVAAPDGHSPKTATGPAAATSAAATATAAGSKRTTRGTDENGPSSRGSRGKKGQGGDSGRGKAATANKGEVGASTPAKILLKKREDSSSGATATTTTTATATAATNGTAMAIPSAGPKAGAEKTKSTGTRRGGGGGTTGGAGGNGSGGASATTTTTTPTPGATRAFVKHANPSQGVTEVLLKEAMQVFGTVTHAEIDRRKGFAFVDFADHSSLVRAMEASPISVAQAAVQVLERKDREPKKSGAAQGSTAGVAAATTATASTSNAASASSATAAATPAGKPSDSVAGDKAPSVATTADGKRPARRRGVTGRVVRTCAGKERRGRTAWKKRREEGGGVSSELKADGWRQDVRNGQNGSNGSDGRQRWLHRNRALSRWWIEPDDSVAEHEHELWSTGLLLARLEVRNSR</sequence>